<evidence type="ECO:0000313" key="4">
    <source>
        <dbReference type="Proteomes" id="UP000682202"/>
    </source>
</evidence>
<dbReference type="Proteomes" id="UP000682202">
    <property type="component" value="Chromosome"/>
</dbReference>
<dbReference type="InterPro" id="IPR024344">
    <property type="entry name" value="MDMPI_metal-binding"/>
</dbReference>
<keyword evidence="4" id="KW-1185">Reference proteome</keyword>
<evidence type="ECO:0000313" key="3">
    <source>
        <dbReference type="EMBL" id="QUR68797.1"/>
    </source>
</evidence>
<dbReference type="RefSeq" id="WP_211696380.1">
    <property type="nucleotide sequence ID" value="NZ_CP046600.1"/>
</dbReference>
<dbReference type="InterPro" id="IPR010872">
    <property type="entry name" value="MDMPI_C-term_domain"/>
</dbReference>
<dbReference type="NCBIfam" id="TIGR03083">
    <property type="entry name" value="maleylpyruvate isomerase family mycothiol-dependent enzyme"/>
    <property type="match status" value="1"/>
</dbReference>
<dbReference type="Pfam" id="PF11716">
    <property type="entry name" value="MDMPI_N"/>
    <property type="match status" value="1"/>
</dbReference>
<gene>
    <name evidence="3" type="ORF">F6B93_18465</name>
</gene>
<evidence type="ECO:0000259" key="2">
    <source>
        <dbReference type="Pfam" id="PF11716"/>
    </source>
</evidence>
<accession>A0A975JZY7</accession>
<evidence type="ECO:0000259" key="1">
    <source>
        <dbReference type="Pfam" id="PF07398"/>
    </source>
</evidence>
<dbReference type="SUPFAM" id="SSF109854">
    <property type="entry name" value="DinB/YfiT-like putative metalloenzymes"/>
    <property type="match status" value="1"/>
</dbReference>
<proteinExistence type="predicted"/>
<dbReference type="EMBL" id="CP046600">
    <property type="protein sequence ID" value="QUR68797.1"/>
    <property type="molecule type" value="Genomic_DNA"/>
</dbReference>
<dbReference type="Pfam" id="PF07398">
    <property type="entry name" value="MDMPI_C"/>
    <property type="match status" value="1"/>
</dbReference>
<dbReference type="PANTHER" id="PTHR40758">
    <property type="entry name" value="CONSERVED PROTEIN"/>
    <property type="match status" value="1"/>
</dbReference>
<feature type="domain" description="Mycothiol-dependent maleylpyruvate isomerase metal-binding" evidence="2">
    <location>
        <begin position="5"/>
        <end position="111"/>
    </location>
</feature>
<dbReference type="GO" id="GO:0005886">
    <property type="term" value="C:plasma membrane"/>
    <property type="evidence" value="ECO:0007669"/>
    <property type="project" value="TreeGrafter"/>
</dbReference>
<dbReference type="PANTHER" id="PTHR40758:SF1">
    <property type="entry name" value="CONSERVED PROTEIN"/>
    <property type="match status" value="1"/>
</dbReference>
<dbReference type="AlphaFoldDB" id="A0A975JZY7"/>
<name>A0A975JZY7_9MYCO</name>
<organism evidence="3 4">
    <name type="scientific">Mycobacterium spongiae</name>
    <dbReference type="NCBI Taxonomy" id="886343"/>
    <lineage>
        <taxon>Bacteria</taxon>
        <taxon>Bacillati</taxon>
        <taxon>Actinomycetota</taxon>
        <taxon>Actinomycetes</taxon>
        <taxon>Mycobacteriales</taxon>
        <taxon>Mycobacteriaceae</taxon>
        <taxon>Mycobacterium</taxon>
    </lineage>
</organism>
<dbReference type="KEGG" id="mspg:F6B93_18465"/>
<reference evidence="3" key="1">
    <citation type="submission" date="2019-12" db="EMBL/GenBank/DDBJ databases">
        <title>Mycobacterium spongiae sp. nov.</title>
        <authorList>
            <person name="Stinear T."/>
        </authorList>
    </citation>
    <scope>NUCLEOTIDE SEQUENCE</scope>
    <source>
        <strain evidence="3">FSD4b-SM</strain>
    </source>
</reference>
<keyword evidence="3" id="KW-0413">Isomerase</keyword>
<dbReference type="GO" id="GO:0046872">
    <property type="term" value="F:metal ion binding"/>
    <property type="evidence" value="ECO:0007669"/>
    <property type="project" value="InterPro"/>
</dbReference>
<feature type="domain" description="MDMPI C-terminal" evidence="1">
    <location>
        <begin position="124"/>
        <end position="218"/>
    </location>
</feature>
<protein>
    <submittedName>
        <fullName evidence="3">Maleylpyruvate isomerase family mycothiol-dependent enzyme</fullName>
    </submittedName>
</protein>
<sequence length="228" mass="25075">MANSAEARLDRLVPSCPGWEVADLIWHVGTVQAFWGMTASGSITGPDAWREPDRPQRRDLVAWFRDGVDLTANILGGLDPDTPAWTWGRRKTVGFIQRRVAQETVVHCWDALTAVGCQEPVEQELAVDGVDEFLDEVLPNLSHDLGGHAQTISLRTSDSADEWTVRVGEGSYHLTRFATKATEADAAVIASASELLLLLWGRRDVNQVAVEGELAALKRFLARTAFDL</sequence>
<dbReference type="InterPro" id="IPR017517">
    <property type="entry name" value="Maleyloyr_isom"/>
</dbReference>
<dbReference type="InterPro" id="IPR034660">
    <property type="entry name" value="DinB/YfiT-like"/>
</dbReference>
<dbReference type="GO" id="GO:0016853">
    <property type="term" value="F:isomerase activity"/>
    <property type="evidence" value="ECO:0007669"/>
    <property type="project" value="UniProtKB-KW"/>
</dbReference>